<dbReference type="OrthoDB" id="591557at2759"/>
<dbReference type="AlphaFoldDB" id="A0A5N6P0R4"/>
<dbReference type="EMBL" id="SZYD01000008">
    <property type="protein sequence ID" value="KAD5508830.1"/>
    <property type="molecule type" value="Genomic_DNA"/>
</dbReference>
<keyword evidence="2" id="KW-1185">Reference proteome</keyword>
<name>A0A5N6P0R4_9ASTR</name>
<reference evidence="1 2" key="1">
    <citation type="submission" date="2019-05" db="EMBL/GenBank/DDBJ databases">
        <title>Mikania micrantha, genome provides insights into the molecular mechanism of rapid growth.</title>
        <authorList>
            <person name="Liu B."/>
        </authorList>
    </citation>
    <scope>NUCLEOTIDE SEQUENCE [LARGE SCALE GENOMIC DNA]</scope>
    <source>
        <strain evidence="1">NLD-2019</strain>
        <tissue evidence="1">Leaf</tissue>
    </source>
</reference>
<evidence type="ECO:0000313" key="2">
    <source>
        <dbReference type="Proteomes" id="UP000326396"/>
    </source>
</evidence>
<evidence type="ECO:0000313" key="1">
    <source>
        <dbReference type="EMBL" id="KAD5508830.1"/>
    </source>
</evidence>
<protein>
    <submittedName>
        <fullName evidence="1">Uncharacterized protein</fullName>
    </submittedName>
</protein>
<gene>
    <name evidence="1" type="ORF">E3N88_16533</name>
</gene>
<sequence>MKKLIISFDLSKEEVTDIPHPDDARYQYDHEISKYDVIHYLRTPDDFILPESVFRHDESCFSISNLGGHMINAPIGPIFVQSLVSPYFNVCQKRADRNMKKLMIISFDLSKEEVTEIPQPDDARYEYKFSS</sequence>
<accession>A0A5N6P0R4</accession>
<dbReference type="Proteomes" id="UP000326396">
    <property type="component" value="Linkage Group LG16"/>
</dbReference>
<proteinExistence type="predicted"/>
<comment type="caution">
    <text evidence="1">The sequence shown here is derived from an EMBL/GenBank/DDBJ whole genome shotgun (WGS) entry which is preliminary data.</text>
</comment>
<organism evidence="1 2">
    <name type="scientific">Mikania micrantha</name>
    <name type="common">bitter vine</name>
    <dbReference type="NCBI Taxonomy" id="192012"/>
    <lineage>
        <taxon>Eukaryota</taxon>
        <taxon>Viridiplantae</taxon>
        <taxon>Streptophyta</taxon>
        <taxon>Embryophyta</taxon>
        <taxon>Tracheophyta</taxon>
        <taxon>Spermatophyta</taxon>
        <taxon>Magnoliopsida</taxon>
        <taxon>eudicotyledons</taxon>
        <taxon>Gunneridae</taxon>
        <taxon>Pentapetalae</taxon>
        <taxon>asterids</taxon>
        <taxon>campanulids</taxon>
        <taxon>Asterales</taxon>
        <taxon>Asteraceae</taxon>
        <taxon>Asteroideae</taxon>
        <taxon>Heliantheae alliance</taxon>
        <taxon>Eupatorieae</taxon>
        <taxon>Mikania</taxon>
    </lineage>
</organism>